<evidence type="ECO:0000313" key="2">
    <source>
        <dbReference type="Proteomes" id="UP000014974"/>
    </source>
</evidence>
<dbReference type="EMBL" id="ATNM01000065">
    <property type="protein sequence ID" value="EPR69444.1"/>
    <property type="molecule type" value="Genomic_DNA"/>
</dbReference>
<name>S7WRS8_9BACT</name>
<organism evidence="1 2">
    <name type="scientific">Cyclobacterium qasimii M12-11B</name>
    <dbReference type="NCBI Taxonomy" id="641524"/>
    <lineage>
        <taxon>Bacteria</taxon>
        <taxon>Pseudomonadati</taxon>
        <taxon>Bacteroidota</taxon>
        <taxon>Cytophagia</taxon>
        <taxon>Cytophagales</taxon>
        <taxon>Cyclobacteriaceae</taxon>
        <taxon>Cyclobacterium</taxon>
    </lineage>
</organism>
<dbReference type="AlphaFoldDB" id="S7WRS8"/>
<comment type="caution">
    <text evidence="1">The sequence shown here is derived from an EMBL/GenBank/DDBJ whole genome shotgun (WGS) entry which is preliminary data.</text>
</comment>
<dbReference type="Proteomes" id="UP000014974">
    <property type="component" value="Unassembled WGS sequence"/>
</dbReference>
<accession>S7WRS8</accession>
<reference evidence="1 2" key="1">
    <citation type="journal article" date="2013" name="Genome Announc.">
        <title>Draft Genome Sequence of Cyclobacterium qasimii Strain M12-11BT, Isolated from Arctic Marine Sediment.</title>
        <authorList>
            <person name="Shivaji S."/>
            <person name="Ara S."/>
            <person name="Singh A."/>
            <person name="Kumar Pinnaka A."/>
        </authorList>
    </citation>
    <scope>NUCLEOTIDE SEQUENCE [LARGE SCALE GENOMIC DNA]</scope>
    <source>
        <strain evidence="1 2">M12-11B</strain>
    </source>
</reference>
<proteinExistence type="predicted"/>
<sequence length="39" mass="4419">MVLSFLNGLKPIPIEEVSTINLCGWKARLLNESWKLSAF</sequence>
<gene>
    <name evidence="1" type="ORF">ADICYQ_1546</name>
</gene>
<evidence type="ECO:0000313" key="1">
    <source>
        <dbReference type="EMBL" id="EPR69444.1"/>
    </source>
</evidence>
<protein>
    <submittedName>
        <fullName evidence="1">Uncharacterized protein</fullName>
    </submittedName>
</protein>